<feature type="domain" description="PD-(D/E)XK endonuclease-like" evidence="1">
    <location>
        <begin position="44"/>
        <end position="167"/>
    </location>
</feature>
<dbReference type="EMBL" id="JBHRVA010000003">
    <property type="protein sequence ID" value="MFC3303701.1"/>
    <property type="molecule type" value="Genomic_DNA"/>
</dbReference>
<evidence type="ECO:0000313" key="3">
    <source>
        <dbReference type="Proteomes" id="UP001595607"/>
    </source>
</evidence>
<comment type="caution">
    <text evidence="2">The sequence shown here is derived from an EMBL/GenBank/DDBJ whole genome shotgun (WGS) entry which is preliminary data.</text>
</comment>
<dbReference type="Proteomes" id="UP001595607">
    <property type="component" value="Unassembled WGS sequence"/>
</dbReference>
<accession>A0ABV7MEV6</accession>
<gene>
    <name evidence="2" type="ORF">ACFONP_13290</name>
</gene>
<dbReference type="InterPro" id="IPR011604">
    <property type="entry name" value="PDDEXK-like_dom_sf"/>
</dbReference>
<reference evidence="3" key="1">
    <citation type="journal article" date="2019" name="Int. J. Syst. Evol. Microbiol.">
        <title>The Global Catalogue of Microorganisms (GCM) 10K type strain sequencing project: providing services to taxonomists for standard genome sequencing and annotation.</title>
        <authorList>
            <consortium name="The Broad Institute Genomics Platform"/>
            <consortium name="The Broad Institute Genome Sequencing Center for Infectious Disease"/>
            <person name="Wu L."/>
            <person name="Ma J."/>
        </authorList>
    </citation>
    <scope>NUCLEOTIDE SEQUENCE [LARGE SCALE GENOMIC DNA]</scope>
    <source>
        <strain evidence="3">KCTC 22245</strain>
    </source>
</reference>
<dbReference type="InterPro" id="IPR038726">
    <property type="entry name" value="PDDEXK_AddAB-type"/>
</dbReference>
<dbReference type="Pfam" id="PF12705">
    <property type="entry name" value="PDDEXK_1"/>
    <property type="match status" value="1"/>
</dbReference>
<keyword evidence="3" id="KW-1185">Reference proteome</keyword>
<dbReference type="Gene3D" id="3.90.320.10">
    <property type="match status" value="1"/>
</dbReference>
<dbReference type="RefSeq" id="WP_189576491.1">
    <property type="nucleotide sequence ID" value="NZ_BMXU01000002.1"/>
</dbReference>
<evidence type="ECO:0000259" key="1">
    <source>
        <dbReference type="Pfam" id="PF12705"/>
    </source>
</evidence>
<protein>
    <submittedName>
        <fullName evidence="2">PD-(D/E)XK nuclease family protein</fullName>
    </submittedName>
</protein>
<sequence>MIAVLFGIAGLIGFVLLWLVIRGSRSDHDAYLPEELRGATLAMSEKTLVRKKPVHVRGRPDEVWLKNGQRTIVETKSREGRVFEGDRMQLAAYAYLLRGDGGPPVNPYAYIRFTGGEQSFSKVKLWDDDAVIEAHRRFSQVTDGREEPRFAKTAALCRGCGHVERCPSARIA</sequence>
<name>A0ABV7MEV6_9PROT</name>
<proteinExistence type="predicted"/>
<organism evidence="2 3">
    <name type="scientific">Parvularcula lutaonensis</name>
    <dbReference type="NCBI Taxonomy" id="491923"/>
    <lineage>
        <taxon>Bacteria</taxon>
        <taxon>Pseudomonadati</taxon>
        <taxon>Pseudomonadota</taxon>
        <taxon>Alphaproteobacteria</taxon>
        <taxon>Parvularculales</taxon>
        <taxon>Parvularculaceae</taxon>
        <taxon>Parvularcula</taxon>
    </lineage>
</organism>
<evidence type="ECO:0000313" key="2">
    <source>
        <dbReference type="EMBL" id="MFC3303701.1"/>
    </source>
</evidence>